<evidence type="ECO:0000313" key="2">
    <source>
        <dbReference type="Proteomes" id="UP000828390"/>
    </source>
</evidence>
<accession>A0A9D4IIH9</accession>
<comment type="caution">
    <text evidence="1">The sequence shown here is derived from an EMBL/GenBank/DDBJ whole genome shotgun (WGS) entry which is preliminary data.</text>
</comment>
<dbReference type="Proteomes" id="UP000828390">
    <property type="component" value="Unassembled WGS sequence"/>
</dbReference>
<proteinExistence type="predicted"/>
<keyword evidence="2" id="KW-1185">Reference proteome</keyword>
<reference evidence="1" key="2">
    <citation type="submission" date="2020-11" db="EMBL/GenBank/DDBJ databases">
        <authorList>
            <person name="McCartney M.A."/>
            <person name="Auch B."/>
            <person name="Kono T."/>
            <person name="Mallez S."/>
            <person name="Becker A."/>
            <person name="Gohl D.M."/>
            <person name="Silverstein K.A.T."/>
            <person name="Koren S."/>
            <person name="Bechman K.B."/>
            <person name="Herman A."/>
            <person name="Abrahante J.E."/>
            <person name="Garbe J."/>
        </authorList>
    </citation>
    <scope>NUCLEOTIDE SEQUENCE</scope>
    <source>
        <strain evidence="1">Duluth1</strain>
        <tissue evidence="1">Whole animal</tissue>
    </source>
</reference>
<evidence type="ECO:0000313" key="1">
    <source>
        <dbReference type="EMBL" id="KAH3773812.1"/>
    </source>
</evidence>
<dbReference type="EMBL" id="JAIWYP010000009">
    <property type="protein sequence ID" value="KAH3773812.1"/>
    <property type="molecule type" value="Genomic_DNA"/>
</dbReference>
<gene>
    <name evidence="1" type="ORF">DPMN_175182</name>
</gene>
<organism evidence="1 2">
    <name type="scientific">Dreissena polymorpha</name>
    <name type="common">Zebra mussel</name>
    <name type="synonym">Mytilus polymorpha</name>
    <dbReference type="NCBI Taxonomy" id="45954"/>
    <lineage>
        <taxon>Eukaryota</taxon>
        <taxon>Metazoa</taxon>
        <taxon>Spiralia</taxon>
        <taxon>Lophotrochozoa</taxon>
        <taxon>Mollusca</taxon>
        <taxon>Bivalvia</taxon>
        <taxon>Autobranchia</taxon>
        <taxon>Heteroconchia</taxon>
        <taxon>Euheterodonta</taxon>
        <taxon>Imparidentia</taxon>
        <taxon>Neoheterodontei</taxon>
        <taxon>Myida</taxon>
        <taxon>Dreissenoidea</taxon>
        <taxon>Dreissenidae</taxon>
        <taxon>Dreissena</taxon>
    </lineage>
</organism>
<sequence length="77" mass="8750">MFIATSNLQRIELHNRPCRDSPGGSDMCSSCYTVSFGDELLYDSHFTLAAGTFVVYLHHIPHSNTLQRRPSEFVRFA</sequence>
<dbReference type="AlphaFoldDB" id="A0A9D4IIH9"/>
<name>A0A9D4IIH9_DREPO</name>
<protein>
    <submittedName>
        <fullName evidence="1">Uncharacterized protein</fullName>
    </submittedName>
</protein>
<reference evidence="1" key="1">
    <citation type="journal article" date="2019" name="bioRxiv">
        <title>The Genome of the Zebra Mussel, Dreissena polymorpha: A Resource for Invasive Species Research.</title>
        <authorList>
            <person name="McCartney M.A."/>
            <person name="Auch B."/>
            <person name="Kono T."/>
            <person name="Mallez S."/>
            <person name="Zhang Y."/>
            <person name="Obille A."/>
            <person name="Becker A."/>
            <person name="Abrahante J.E."/>
            <person name="Garbe J."/>
            <person name="Badalamenti J.P."/>
            <person name="Herman A."/>
            <person name="Mangelson H."/>
            <person name="Liachko I."/>
            <person name="Sullivan S."/>
            <person name="Sone E.D."/>
            <person name="Koren S."/>
            <person name="Silverstein K.A.T."/>
            <person name="Beckman K.B."/>
            <person name="Gohl D.M."/>
        </authorList>
    </citation>
    <scope>NUCLEOTIDE SEQUENCE</scope>
    <source>
        <strain evidence="1">Duluth1</strain>
        <tissue evidence="1">Whole animal</tissue>
    </source>
</reference>